<reference evidence="5" key="1">
    <citation type="submission" date="2019-08" db="EMBL/GenBank/DDBJ databases">
        <authorList>
            <person name="Kucharzyk K."/>
            <person name="Murdoch R.W."/>
            <person name="Higgins S."/>
            <person name="Loffler F."/>
        </authorList>
    </citation>
    <scope>NUCLEOTIDE SEQUENCE</scope>
</reference>
<evidence type="ECO:0000256" key="3">
    <source>
        <dbReference type="ARBA" id="ARBA00022729"/>
    </source>
</evidence>
<dbReference type="SMART" id="SM00912">
    <property type="entry name" value="Haemagg_act"/>
    <property type="match status" value="1"/>
</dbReference>
<protein>
    <recommendedName>
        <fullName evidence="4">Filamentous haemagglutinin FhaB/tRNA nuclease CdiA-like TPS domain-containing protein</fullName>
    </recommendedName>
</protein>
<dbReference type="InterPro" id="IPR008638">
    <property type="entry name" value="FhaB/CdiA-like_TPS"/>
</dbReference>
<comment type="subcellular location">
    <subcellularLocation>
        <location evidence="1">Secreted</location>
    </subcellularLocation>
</comment>
<dbReference type="InterPro" id="IPR050909">
    <property type="entry name" value="Bact_Autotransporter_VF"/>
</dbReference>
<sequence length="1574" mass="165864">MGLVRKRCRTRERKAMVSIITRKFLLPLKTVTTTILLATLFAGNTYALPQGGQITVGSGTITQSDTIIAVNQITDKLAINWESFGIAESETVRFIQPSRHAVALNRIVGSDPSVIYGQLSANGNVFLINPNGILFSKGSKVDIGGLVASTLNLSDTDFIKGNYTFSDSVSPGKVVNGGYINVADSGYIVLVGNQVENTGEIKADKGNAVLAAGGQIVLDAPGDGKLNIVVDRSIVDAAVMNSGVIKTDAGQTLLTGRSQNDVLAAVVNNIGIIEAKTISNQNGVIILDGGSSGTQSSGRLDATGEMGGLVKVLGKKVVLLDGSNIDVSGNKGGTVNIGGNSSTITIENGSLLNSGSGVITLEADTMNFNGGLITGSGSLVIQPTAKSGQRIALGTDDNGGLQLSSAAVNSVIGGDFEDITIGRLEFGNQIFVNDFTAPGNMILRSDADGGKVTIIGCLDMADKNLSILSDESVDGLAGKVTNVAILSGKSDNGDFILNNSANSIQQLGSSIQGITAADAISITNSSTQAFTIAGMVDGNTDGCDNNPITIRNLNENSDLVIESGGHVRTSGPADIYLTVEGGSSAKFINNADANALSPGSERWLIYSYTPSSNKKGGLIGDFKHYNWNFTDNGPVSSEMIERTGRGFIYSYAPILTPIGASRIYGDSNQTVKFIYDGLLDDDNIEAAQINGTYTITIPGDEINEYSSAGTKYDNGKDYLLSFTNYDIVSDLGYVIGNANSVPLEIMKRIITVTAQDASKLYDKGVDPVFKYKGAGWTDWDDQLYSGALIRSESGNQNVGQYDILLGDLALGNANYDLTYSGGAKYTINTRPLTASSITAQDRSYDRTTYAVLNGGKLEGVLSGDVVNLVINDATANFNDKNVGNNKDVAVYGLKLDGAASANYVLSNADTYTTSANISAKSISIAKNTIKADSKVYDKTLNAVIHTEGGVLSDGVITGDEVLLNLDLAIGRFADKYARNGKTVNVSGAVLMGKDAGNYHLNSYATLADVVKRNISVELIGAVTKTYDGNTTATLTLQDNYNLIGILPGDRASLANFGTGIYESKNVGSEQHVSVKGLYLLGDDSVNYNITTKSIGGFIGTITPKNIAVIGITADNKVYDGSEKALLKGVGQAGLDGVILNDKISLVTSEVEAYFDNKNVGSGKYVAVSGLRLTGDDAKNYNLSGVSTTADITTRPITISVTDGQGKVYGDNDPILSYDVANIVEGDTLDGALERIAGENSGVYQISQGTLANPQYNIVSFKPSKFIISPATLTYIASLAYRPIGTANPNFTGTVLGFKRSDTFASALTGNLTFTSFTDLFTPVGYYPIIGSGLHANNGNYIYAQDSSNLTALKVTGLSSMAQDSVTDGVNSFLGHNWSSETYKLNYSNQTNLPGIDILSGNNGHVEVTNDNGGSFIYDFIHSTDGGITLSLVGNSGKETLDDIVRRKEKYSIPVYSSLGSLLTLDRVYNLSFSSNKMMLTPISNKGRAMSDDTSAVSSLASFKIKQADGKSAHYLLSLVKDILIIQPADKITRTAMKHSSRSANLEVLAVGIATACRDIPILPDKLKAVFIKKE</sequence>
<evidence type="ECO:0000259" key="4">
    <source>
        <dbReference type="SMART" id="SM00912"/>
    </source>
</evidence>
<dbReference type="EMBL" id="VSSQ01000012">
    <property type="protein sequence ID" value="MPL60573.1"/>
    <property type="molecule type" value="Genomic_DNA"/>
</dbReference>
<dbReference type="InterPro" id="IPR011050">
    <property type="entry name" value="Pectin_lyase_fold/virulence"/>
</dbReference>
<proteinExistence type="predicted"/>
<comment type="caution">
    <text evidence="5">The sequence shown here is derived from an EMBL/GenBank/DDBJ whole genome shotgun (WGS) entry which is preliminary data.</text>
</comment>
<dbReference type="Pfam" id="PF18657">
    <property type="entry name" value="YDG"/>
    <property type="match status" value="4"/>
</dbReference>
<keyword evidence="2" id="KW-0964">Secreted</keyword>
<organism evidence="5">
    <name type="scientific">bioreactor metagenome</name>
    <dbReference type="NCBI Taxonomy" id="1076179"/>
    <lineage>
        <taxon>unclassified sequences</taxon>
        <taxon>metagenomes</taxon>
        <taxon>ecological metagenomes</taxon>
    </lineage>
</organism>
<keyword evidence="3" id="KW-0732">Signal</keyword>
<accession>A0A644T0Y3</accession>
<dbReference type="GO" id="GO:0005576">
    <property type="term" value="C:extracellular region"/>
    <property type="evidence" value="ECO:0007669"/>
    <property type="project" value="UniProtKB-SubCell"/>
</dbReference>
<dbReference type="SUPFAM" id="SSF51126">
    <property type="entry name" value="Pectin lyase-like"/>
    <property type="match status" value="1"/>
</dbReference>
<dbReference type="InterPro" id="IPR041286">
    <property type="entry name" value="MBG_2"/>
</dbReference>
<dbReference type="InterPro" id="IPR041248">
    <property type="entry name" value="YDG"/>
</dbReference>
<feature type="domain" description="Filamentous haemagglutinin FhaB/tRNA nuclease CdiA-like TPS" evidence="4">
    <location>
        <begin position="45"/>
        <end position="157"/>
    </location>
</feature>
<name>A0A644T0Y3_9ZZZZ</name>
<dbReference type="Gene3D" id="2.160.20.10">
    <property type="entry name" value="Single-stranded right-handed beta-helix, Pectin lyase-like"/>
    <property type="match status" value="1"/>
</dbReference>
<gene>
    <name evidence="5" type="ORF">SDC9_06134</name>
</gene>
<dbReference type="Pfam" id="PF05860">
    <property type="entry name" value="TPS"/>
    <property type="match status" value="1"/>
</dbReference>
<dbReference type="NCBIfam" id="TIGR01901">
    <property type="entry name" value="adhes_NPXG"/>
    <property type="match status" value="1"/>
</dbReference>
<evidence type="ECO:0000313" key="5">
    <source>
        <dbReference type="EMBL" id="MPL60573.1"/>
    </source>
</evidence>
<dbReference type="PANTHER" id="PTHR12338:SF8">
    <property type="entry name" value="HEME_HEMOPEXIN-BINDING PROTEIN"/>
    <property type="match status" value="1"/>
</dbReference>
<dbReference type="PANTHER" id="PTHR12338">
    <property type="entry name" value="AUTOTRANSPORTER"/>
    <property type="match status" value="1"/>
</dbReference>
<evidence type="ECO:0000256" key="1">
    <source>
        <dbReference type="ARBA" id="ARBA00004613"/>
    </source>
</evidence>
<evidence type="ECO:0000256" key="2">
    <source>
        <dbReference type="ARBA" id="ARBA00022525"/>
    </source>
</evidence>
<dbReference type="InterPro" id="IPR012334">
    <property type="entry name" value="Pectin_lyas_fold"/>
</dbReference>
<dbReference type="Pfam" id="PF18676">
    <property type="entry name" value="MBG_2"/>
    <property type="match status" value="3"/>
</dbReference>